<dbReference type="NCBIfam" id="TIGR03411">
    <property type="entry name" value="urea_trans_UrtD"/>
    <property type="match status" value="1"/>
</dbReference>
<name>A0A1I5GVF4_9RHOB</name>
<evidence type="ECO:0000259" key="4">
    <source>
        <dbReference type="PROSITE" id="PS50893"/>
    </source>
</evidence>
<dbReference type="SMART" id="SM00382">
    <property type="entry name" value="AAA"/>
    <property type="match status" value="1"/>
</dbReference>
<dbReference type="InterPro" id="IPR003593">
    <property type="entry name" value="AAA+_ATPase"/>
</dbReference>
<dbReference type="InterPro" id="IPR027417">
    <property type="entry name" value="P-loop_NTPase"/>
</dbReference>
<dbReference type="CDD" id="cd03219">
    <property type="entry name" value="ABC_Mj1267_LivG_branched"/>
    <property type="match status" value="1"/>
</dbReference>
<dbReference type="InterPro" id="IPR003439">
    <property type="entry name" value="ABC_transporter-like_ATP-bd"/>
</dbReference>
<dbReference type="GO" id="GO:0016887">
    <property type="term" value="F:ATP hydrolysis activity"/>
    <property type="evidence" value="ECO:0007669"/>
    <property type="project" value="InterPro"/>
</dbReference>
<evidence type="ECO:0000256" key="3">
    <source>
        <dbReference type="ARBA" id="ARBA00022840"/>
    </source>
</evidence>
<dbReference type="PANTHER" id="PTHR45772">
    <property type="entry name" value="CONSERVED COMPONENT OF ABC TRANSPORTER FOR NATURAL AMINO ACIDS-RELATED"/>
    <property type="match status" value="1"/>
</dbReference>
<evidence type="ECO:0000313" key="6">
    <source>
        <dbReference type="Proteomes" id="UP000198599"/>
    </source>
</evidence>
<organism evidence="5 6">
    <name type="scientific">Roseovarius lutimaris</name>
    <dbReference type="NCBI Taxonomy" id="1005928"/>
    <lineage>
        <taxon>Bacteria</taxon>
        <taxon>Pseudomonadati</taxon>
        <taxon>Pseudomonadota</taxon>
        <taxon>Alphaproteobacteria</taxon>
        <taxon>Rhodobacterales</taxon>
        <taxon>Roseobacteraceae</taxon>
        <taxon>Roseovarius</taxon>
    </lineage>
</organism>
<dbReference type="AlphaFoldDB" id="A0A1I5GVF4"/>
<feature type="domain" description="ABC transporter" evidence="4">
    <location>
        <begin position="17"/>
        <end position="259"/>
    </location>
</feature>
<protein>
    <submittedName>
        <fullName evidence="5">Urea transport system ATP-binding protein</fullName>
    </submittedName>
</protein>
<dbReference type="InterPro" id="IPR051120">
    <property type="entry name" value="ABC_AA/LPS_Transport"/>
</dbReference>
<gene>
    <name evidence="5" type="ORF">SAMN04487859_14014</name>
</gene>
<dbReference type="OrthoDB" id="9806149at2"/>
<evidence type="ECO:0000256" key="1">
    <source>
        <dbReference type="ARBA" id="ARBA00022448"/>
    </source>
</evidence>
<sequence>MTAVTDQKNPTPGAQAIQIDGLRVSFGDFVAIPHLTFIARYGEVHGVIGPNGAGKTTMMDVITGKTKPKKGTVRLDGSIDLLGLDEPTIALAGVGRKFQKPSVFEALSVRENLEIALRLKPRSILAELRNWSDRRRVARVGEVLNEIGLSAQADLSAGVLAHGQKQWLEIGMLLMQRPKLLMLDEPVAGMTDEETSHTADLVRRLRSPERAVLVIEHDMAFVEEIADRVTVLHEGNPIFEGRMEDARQDAQVRAVYLGR</sequence>
<evidence type="ECO:0000256" key="2">
    <source>
        <dbReference type="ARBA" id="ARBA00022741"/>
    </source>
</evidence>
<dbReference type="PROSITE" id="PS50893">
    <property type="entry name" value="ABC_TRANSPORTER_2"/>
    <property type="match status" value="1"/>
</dbReference>
<dbReference type="RefSeq" id="WP_092842345.1">
    <property type="nucleotide sequence ID" value="NZ_FOVP01000040.1"/>
</dbReference>
<dbReference type="PANTHER" id="PTHR45772:SF8">
    <property type="entry name" value="HIGH-AFFINITY BRANCHED-CHAIN AMINO ACID TRANSPORT ATP-BINDING PROTEIN"/>
    <property type="match status" value="1"/>
</dbReference>
<dbReference type="EMBL" id="FOVP01000040">
    <property type="protein sequence ID" value="SFO39863.1"/>
    <property type="molecule type" value="Genomic_DNA"/>
</dbReference>
<keyword evidence="2" id="KW-0547">Nucleotide-binding</keyword>
<dbReference type="Gene3D" id="3.40.50.300">
    <property type="entry name" value="P-loop containing nucleotide triphosphate hydrolases"/>
    <property type="match status" value="1"/>
</dbReference>
<dbReference type="Proteomes" id="UP000198599">
    <property type="component" value="Unassembled WGS sequence"/>
</dbReference>
<dbReference type="STRING" id="1005928.SAMN04487859_14014"/>
<accession>A0A1I5GVF4</accession>
<dbReference type="GO" id="GO:0005524">
    <property type="term" value="F:ATP binding"/>
    <property type="evidence" value="ECO:0007669"/>
    <property type="project" value="UniProtKB-KW"/>
</dbReference>
<dbReference type="Pfam" id="PF00005">
    <property type="entry name" value="ABC_tran"/>
    <property type="match status" value="1"/>
</dbReference>
<reference evidence="6" key="1">
    <citation type="submission" date="2016-10" db="EMBL/GenBank/DDBJ databases">
        <authorList>
            <person name="Varghese N."/>
            <person name="Submissions S."/>
        </authorList>
    </citation>
    <scope>NUCLEOTIDE SEQUENCE [LARGE SCALE GENOMIC DNA]</scope>
    <source>
        <strain evidence="6">DSM 28463</strain>
    </source>
</reference>
<keyword evidence="3 5" id="KW-0067">ATP-binding</keyword>
<keyword evidence="6" id="KW-1185">Reference proteome</keyword>
<dbReference type="InterPro" id="IPR017781">
    <property type="entry name" value="ABC_transptr_urea_ATP-bd_UrtD"/>
</dbReference>
<keyword evidence="1" id="KW-0813">Transport</keyword>
<dbReference type="GO" id="GO:0005886">
    <property type="term" value="C:plasma membrane"/>
    <property type="evidence" value="ECO:0007669"/>
    <property type="project" value="TreeGrafter"/>
</dbReference>
<proteinExistence type="predicted"/>
<evidence type="ECO:0000313" key="5">
    <source>
        <dbReference type="EMBL" id="SFO39863.1"/>
    </source>
</evidence>
<dbReference type="SUPFAM" id="SSF52540">
    <property type="entry name" value="P-loop containing nucleoside triphosphate hydrolases"/>
    <property type="match status" value="1"/>
</dbReference>